<dbReference type="Pfam" id="PF01103">
    <property type="entry name" value="Omp85"/>
    <property type="match status" value="1"/>
</dbReference>
<evidence type="ECO:0000256" key="2">
    <source>
        <dbReference type="ARBA" id="ARBA00023136"/>
    </source>
</evidence>
<proteinExistence type="predicted"/>
<dbReference type="InterPro" id="IPR014782">
    <property type="entry name" value="Peptidase_M1_dom"/>
</dbReference>
<comment type="subcellular location">
    <subcellularLocation>
        <location evidence="1">Membrane</location>
    </subcellularLocation>
</comment>
<dbReference type="InterPro" id="IPR027268">
    <property type="entry name" value="Peptidase_M4/M1_CTD_sf"/>
</dbReference>
<evidence type="ECO:0000313" key="5">
    <source>
        <dbReference type="EMBL" id="SUZ77489.1"/>
    </source>
</evidence>
<evidence type="ECO:0000256" key="1">
    <source>
        <dbReference type="ARBA" id="ARBA00004370"/>
    </source>
</evidence>
<dbReference type="GO" id="GO:0008237">
    <property type="term" value="F:metallopeptidase activity"/>
    <property type="evidence" value="ECO:0007669"/>
    <property type="project" value="InterPro"/>
</dbReference>
<feature type="domain" description="Peptidase M1 membrane alanine aminopeptidase" evidence="4">
    <location>
        <begin position="340"/>
        <end position="543"/>
    </location>
</feature>
<dbReference type="Gene3D" id="2.40.160.50">
    <property type="entry name" value="membrane protein fhac: a member of the omp85/tpsb transporter family"/>
    <property type="match status" value="1"/>
</dbReference>
<feature type="domain" description="Bacterial surface antigen (D15)" evidence="3">
    <location>
        <begin position="838"/>
        <end position="992"/>
    </location>
</feature>
<organism evidence="5">
    <name type="scientific">marine metagenome</name>
    <dbReference type="NCBI Taxonomy" id="408172"/>
    <lineage>
        <taxon>unclassified sequences</taxon>
        <taxon>metagenomes</taxon>
        <taxon>ecological metagenomes</taxon>
    </lineage>
</organism>
<dbReference type="EMBL" id="UINC01001318">
    <property type="protein sequence ID" value="SUZ77489.1"/>
    <property type="molecule type" value="Genomic_DNA"/>
</dbReference>
<keyword evidence="2" id="KW-0472">Membrane</keyword>
<dbReference type="GO" id="GO:0019867">
    <property type="term" value="C:outer membrane"/>
    <property type="evidence" value="ECO:0007669"/>
    <property type="project" value="InterPro"/>
</dbReference>
<dbReference type="Pfam" id="PF01433">
    <property type="entry name" value="Peptidase_M1"/>
    <property type="match status" value="1"/>
</dbReference>
<dbReference type="InterPro" id="IPR000184">
    <property type="entry name" value="Bac_surfAg_D15"/>
</dbReference>
<evidence type="ECO:0008006" key="6">
    <source>
        <dbReference type="Google" id="ProtNLM"/>
    </source>
</evidence>
<gene>
    <name evidence="5" type="ORF">METZ01_LOCUS30343</name>
</gene>
<dbReference type="Gene3D" id="1.10.390.10">
    <property type="entry name" value="Neutral Protease Domain 2"/>
    <property type="match status" value="1"/>
</dbReference>
<evidence type="ECO:0000259" key="4">
    <source>
        <dbReference type="Pfam" id="PF01433"/>
    </source>
</evidence>
<dbReference type="GO" id="GO:0008270">
    <property type="term" value="F:zinc ion binding"/>
    <property type="evidence" value="ECO:0007669"/>
    <property type="project" value="InterPro"/>
</dbReference>
<dbReference type="SUPFAM" id="SSF55486">
    <property type="entry name" value="Metalloproteases ('zincins'), catalytic domain"/>
    <property type="match status" value="1"/>
</dbReference>
<accession>A0A381QGI5</accession>
<protein>
    <recommendedName>
        <fullName evidence="6">Peptidase M1 membrane alanine aminopeptidase domain-containing protein</fullName>
    </recommendedName>
</protein>
<name>A0A381QGI5_9ZZZZ</name>
<evidence type="ECO:0000259" key="3">
    <source>
        <dbReference type="Pfam" id="PF01103"/>
    </source>
</evidence>
<reference evidence="5" key="1">
    <citation type="submission" date="2018-05" db="EMBL/GenBank/DDBJ databases">
        <authorList>
            <person name="Lanie J.A."/>
            <person name="Ng W.-L."/>
            <person name="Kazmierczak K.M."/>
            <person name="Andrzejewski T.M."/>
            <person name="Davidsen T.M."/>
            <person name="Wayne K.J."/>
            <person name="Tettelin H."/>
            <person name="Glass J.I."/>
            <person name="Rusch D."/>
            <person name="Podicherti R."/>
            <person name="Tsui H.-C.T."/>
            <person name="Winkler M.E."/>
        </authorList>
    </citation>
    <scope>NUCLEOTIDE SEQUENCE</scope>
</reference>
<dbReference type="AlphaFoldDB" id="A0A381QGI5"/>
<sequence>MKITGSITATQSRSSFVSLFMLTALFVSGLFFVFRPQLLQASNLNSAKFPHYKIEVSYDHDKTLLVGKMQVRFTRKAYPHDELLFALPGNRFLVPDERGIRKHKIVPVFSLNRFQDNLEDPKSPTGFSPGNLEIKSVNFFDPQSATAQHQLDYKLEENPDLEVGYSTARGLLRIFLPKDLPDTQGFPGESTIQFEFSTKFPEHAQEGTVNGMLLTANWHPKLLNWEADQTVKEKGWATSGNNPSPATFEVSWKAVQAGTLITTPGNYKLLPGQELTLPVTKKPLKKFPLIFSKVHQQYAGKSAVKVSAEKSVQLSTKGGSQLISFYLKGHERRAELLHNWTASFLEFMQTRYGLKSPWASIRIVAVEAEYEQVDVLNNLVLVPLPNYKRAELMDRQALGFLTRRLAQLWFGESVWSNEDTQQWLNLGLPAFMGLRYFQHMFGPDARIFDAFDWLNPRYRDHYFESMTNSISPKLRYPILSSFRKNPDSQKYLQTLTYKSAMVFSMLEYMLGHRAFQQGLQHFFNNNQQKLVRIREIQQAFEKFNLPHLRISQLPAESPYNADGHGSLEWFFSQWFRTVQTLDYSFEDSTTRTLPNGKYETEIIINKIGVAKMPVVVALRTKDGREIRKMLPGIERQETTLFVTESFPEKVSLDPDEQLLETSRMNNHSFKFFRVRFGFDWKKQREQLVLLVPGLGNNALDGNSFGVGSRYKFDNYRIYAITGYGTKNHRGLYLFNLDRDNLGLYGLEAGFSVQEYGGVRSQGVRATYNPPNNPGDLQYKFHSSFSRESLFSAGSNSVESGVTETGESNTLLLKHSGSIRPKDYYEFNWDIWNEQPALALKSDFSYVRGALTLGQILRVGHRKLFRLDITHATTTGETPLQKKFQLGGPNVLRGYPQHTILSDEHLLASRLNYKFPLITAPLWGLVSAFKIQATVFYDQGKIWSQGSSYEKAKLRKNAGMGIEWTVDTVSLFQVPLKIEVAFPLDDQEYKKPQFILLGVITGS</sequence>